<dbReference type="InterPro" id="IPR010982">
    <property type="entry name" value="Lambda_DNA-bd_dom_sf"/>
</dbReference>
<reference evidence="2" key="1">
    <citation type="journal article" date="2019" name="Int. J. Syst. Evol. Microbiol.">
        <title>The Global Catalogue of Microorganisms (GCM) 10K type strain sequencing project: providing services to taxonomists for standard genome sequencing and annotation.</title>
        <authorList>
            <consortium name="The Broad Institute Genomics Platform"/>
            <consortium name="The Broad Institute Genome Sequencing Center for Infectious Disease"/>
            <person name="Wu L."/>
            <person name="Ma J."/>
        </authorList>
    </citation>
    <scope>NUCLEOTIDE SEQUENCE [LARGE SCALE GENOMIC DNA]</scope>
    <source>
        <strain evidence="2">CGMCC 1.18439</strain>
    </source>
</reference>
<protein>
    <recommendedName>
        <fullName evidence="3">HTH cro/C1-type domain-containing protein</fullName>
    </recommendedName>
</protein>
<name>A0ABQ3KFS0_9DEIO</name>
<comment type="caution">
    <text evidence="1">The sequence shown here is derived from an EMBL/GenBank/DDBJ whole genome shotgun (WGS) entry which is preliminary data.</text>
</comment>
<gene>
    <name evidence="1" type="ORF">GCM10017783_21630</name>
</gene>
<dbReference type="SUPFAM" id="SSF47413">
    <property type="entry name" value="lambda repressor-like DNA-binding domains"/>
    <property type="match status" value="1"/>
</dbReference>
<keyword evidence="2" id="KW-1185">Reference proteome</keyword>
<dbReference type="EMBL" id="BNAL01000032">
    <property type="protein sequence ID" value="GHG08714.1"/>
    <property type="molecule type" value="Genomic_DNA"/>
</dbReference>
<proteinExistence type="predicted"/>
<evidence type="ECO:0000313" key="2">
    <source>
        <dbReference type="Proteomes" id="UP000632154"/>
    </source>
</evidence>
<evidence type="ECO:0000313" key="1">
    <source>
        <dbReference type="EMBL" id="GHG08714.1"/>
    </source>
</evidence>
<accession>A0ABQ3KFS0</accession>
<evidence type="ECO:0008006" key="3">
    <source>
        <dbReference type="Google" id="ProtNLM"/>
    </source>
</evidence>
<sequence length="137" mass="14441">MKTAQEWQQHLGLDELPDDDFVTALNSLEGQDAVDGGGLEDQGLVAAQTSPAELVSALVVESAGEAFKAVRQEQGLTVRQAAESWGVSPGRISQMESPEANLYMSTVGSAALRMGYRAKLVLEPLDGGQPIEASLGQ</sequence>
<dbReference type="RefSeq" id="WP_189643756.1">
    <property type="nucleotide sequence ID" value="NZ_BNAL01000032.1"/>
</dbReference>
<dbReference type="InterPro" id="IPR001387">
    <property type="entry name" value="Cro/C1-type_HTH"/>
</dbReference>
<organism evidence="1 2">
    <name type="scientific">Deinococcus piscis</name>
    <dbReference type="NCBI Taxonomy" id="394230"/>
    <lineage>
        <taxon>Bacteria</taxon>
        <taxon>Thermotogati</taxon>
        <taxon>Deinococcota</taxon>
        <taxon>Deinococci</taxon>
        <taxon>Deinococcales</taxon>
        <taxon>Deinococcaceae</taxon>
        <taxon>Deinococcus</taxon>
    </lineage>
</organism>
<dbReference type="CDD" id="cd00093">
    <property type="entry name" value="HTH_XRE"/>
    <property type="match status" value="1"/>
</dbReference>
<dbReference type="Gene3D" id="1.10.260.40">
    <property type="entry name" value="lambda repressor-like DNA-binding domains"/>
    <property type="match status" value="1"/>
</dbReference>
<dbReference type="Proteomes" id="UP000632154">
    <property type="component" value="Unassembled WGS sequence"/>
</dbReference>